<reference evidence="2 3" key="1">
    <citation type="submission" date="2023-02" db="EMBL/GenBank/DDBJ databases">
        <title>LHISI_Scaffold_Assembly.</title>
        <authorList>
            <person name="Stuart O.P."/>
            <person name="Cleave R."/>
            <person name="Magrath M.J.L."/>
            <person name="Mikheyev A.S."/>
        </authorList>
    </citation>
    <scope>NUCLEOTIDE SEQUENCE [LARGE SCALE GENOMIC DNA]</scope>
    <source>
        <strain evidence="2">Daus_M_001</strain>
        <tissue evidence="2">Leg muscle</tissue>
    </source>
</reference>
<protein>
    <submittedName>
        <fullName evidence="2">Uncharacterized protein</fullName>
    </submittedName>
</protein>
<evidence type="ECO:0000256" key="1">
    <source>
        <dbReference type="SAM" id="MobiDB-lite"/>
    </source>
</evidence>
<gene>
    <name evidence="2" type="ORF">PR048_015886</name>
</gene>
<evidence type="ECO:0000313" key="3">
    <source>
        <dbReference type="Proteomes" id="UP001159363"/>
    </source>
</evidence>
<organism evidence="2 3">
    <name type="scientific">Dryococelus australis</name>
    <dbReference type="NCBI Taxonomy" id="614101"/>
    <lineage>
        <taxon>Eukaryota</taxon>
        <taxon>Metazoa</taxon>
        <taxon>Ecdysozoa</taxon>
        <taxon>Arthropoda</taxon>
        <taxon>Hexapoda</taxon>
        <taxon>Insecta</taxon>
        <taxon>Pterygota</taxon>
        <taxon>Neoptera</taxon>
        <taxon>Polyneoptera</taxon>
        <taxon>Phasmatodea</taxon>
        <taxon>Verophasmatodea</taxon>
        <taxon>Anareolatae</taxon>
        <taxon>Phasmatidae</taxon>
        <taxon>Eurycanthinae</taxon>
        <taxon>Dryococelus</taxon>
    </lineage>
</organism>
<feature type="region of interest" description="Disordered" evidence="1">
    <location>
        <begin position="25"/>
        <end position="64"/>
    </location>
</feature>
<comment type="caution">
    <text evidence="2">The sequence shown here is derived from an EMBL/GenBank/DDBJ whole genome shotgun (WGS) entry which is preliminary data.</text>
</comment>
<dbReference type="EMBL" id="JARBHB010000005">
    <property type="protein sequence ID" value="KAJ8884029.1"/>
    <property type="molecule type" value="Genomic_DNA"/>
</dbReference>
<dbReference type="Proteomes" id="UP001159363">
    <property type="component" value="Chromosome 4"/>
</dbReference>
<name>A0ABQ9HI89_9NEOP</name>
<evidence type="ECO:0000313" key="2">
    <source>
        <dbReference type="EMBL" id="KAJ8884029.1"/>
    </source>
</evidence>
<sequence>MERSTPISRPSSGVRKFPYGIANPLIRGHQLSNPPRVIDTASHSQPVSAPGPDTSASSSPRVPQQDNLTMQQTMIHNHELRPGSLPDFRMWESCGRMLLVAGFLGDLPFPPPFHSSIAPFSPQAPSSAIKTLLLTATQISSLILHNHEPLCKCMCETMLLEILHNAPSLEERTGSHVKNWSHYGQEDVSKTGIPGWFISWVEALIVILISTGYGNLSYVHAMVPIATGIPLVMDIRVQSPLITSDSTASGLQDHLMVGCKIISPSPTLPCQLTDAEIIYKVQDNDDEVEEMSDDPELQETAIRNAEASECIAKLLDYANQQRYNYSLRQGERPSRQLLWVVITVWHGFLAIPAKAACPGCLLPPLPDVTSWPVESTTNRLN</sequence>
<accession>A0ABQ9HI89</accession>
<feature type="compositionally biased region" description="Polar residues" evidence="1">
    <location>
        <begin position="54"/>
        <end position="64"/>
    </location>
</feature>
<keyword evidence="3" id="KW-1185">Reference proteome</keyword>
<proteinExistence type="predicted"/>